<protein>
    <submittedName>
        <fullName evidence="1">Uncharacterized protein</fullName>
    </submittedName>
</protein>
<evidence type="ECO:0000313" key="2">
    <source>
        <dbReference type="Proteomes" id="UP001283361"/>
    </source>
</evidence>
<keyword evidence="2" id="KW-1185">Reference proteome</keyword>
<organism evidence="1 2">
    <name type="scientific">Elysia crispata</name>
    <name type="common">lettuce slug</name>
    <dbReference type="NCBI Taxonomy" id="231223"/>
    <lineage>
        <taxon>Eukaryota</taxon>
        <taxon>Metazoa</taxon>
        <taxon>Spiralia</taxon>
        <taxon>Lophotrochozoa</taxon>
        <taxon>Mollusca</taxon>
        <taxon>Gastropoda</taxon>
        <taxon>Heterobranchia</taxon>
        <taxon>Euthyneura</taxon>
        <taxon>Panpulmonata</taxon>
        <taxon>Sacoglossa</taxon>
        <taxon>Placobranchoidea</taxon>
        <taxon>Plakobranchidae</taxon>
        <taxon>Elysia</taxon>
    </lineage>
</organism>
<dbReference type="EMBL" id="JAWDGP010001628">
    <property type="protein sequence ID" value="KAK3789751.1"/>
    <property type="molecule type" value="Genomic_DNA"/>
</dbReference>
<proteinExistence type="predicted"/>
<reference evidence="1" key="1">
    <citation type="journal article" date="2023" name="G3 (Bethesda)">
        <title>A reference genome for the long-term kleptoplast-retaining sea slug Elysia crispata morphotype clarki.</title>
        <authorList>
            <person name="Eastman K.E."/>
            <person name="Pendleton A.L."/>
            <person name="Shaikh M.A."/>
            <person name="Suttiyut T."/>
            <person name="Ogas R."/>
            <person name="Tomko P."/>
            <person name="Gavelis G."/>
            <person name="Widhalm J.R."/>
            <person name="Wisecaver J.H."/>
        </authorList>
    </citation>
    <scope>NUCLEOTIDE SEQUENCE</scope>
    <source>
        <strain evidence="1">ECLA1</strain>
    </source>
</reference>
<dbReference type="AlphaFoldDB" id="A0AAE1E0F6"/>
<sequence>MLVVTSVFPQPSGVRYAGCHVHLPPTFRCKIRWLSRVSHPWELELFPVTGCSSPAVSVSSGTHVSAVLTPSGM</sequence>
<gene>
    <name evidence="1" type="ORF">RRG08_036044</name>
</gene>
<dbReference type="Proteomes" id="UP001283361">
    <property type="component" value="Unassembled WGS sequence"/>
</dbReference>
<comment type="caution">
    <text evidence="1">The sequence shown here is derived from an EMBL/GenBank/DDBJ whole genome shotgun (WGS) entry which is preliminary data.</text>
</comment>
<accession>A0AAE1E0F6</accession>
<evidence type="ECO:0000313" key="1">
    <source>
        <dbReference type="EMBL" id="KAK3789751.1"/>
    </source>
</evidence>
<name>A0AAE1E0F6_9GAST</name>